<dbReference type="InterPro" id="IPR000412">
    <property type="entry name" value="ABC_2_transport"/>
</dbReference>
<dbReference type="InterPro" id="IPR013525">
    <property type="entry name" value="ABC2_TM"/>
</dbReference>
<evidence type="ECO:0000259" key="10">
    <source>
        <dbReference type="Pfam" id="PF01061"/>
    </source>
</evidence>
<organism evidence="11 12">
    <name type="scientific">Adlercreutzia equolifaciens subsp. celatus DSM 18785</name>
    <dbReference type="NCBI Taxonomy" id="1121021"/>
    <lineage>
        <taxon>Bacteria</taxon>
        <taxon>Bacillati</taxon>
        <taxon>Actinomycetota</taxon>
        <taxon>Coriobacteriia</taxon>
        <taxon>Eggerthellales</taxon>
        <taxon>Eggerthellaceae</taxon>
        <taxon>Adlercreutzia</taxon>
    </lineage>
</organism>
<protein>
    <submittedName>
        <fullName evidence="11">ABC transporter</fullName>
    </submittedName>
</protein>
<evidence type="ECO:0000313" key="12">
    <source>
        <dbReference type="Proteomes" id="UP000278327"/>
    </source>
</evidence>
<evidence type="ECO:0000313" key="11">
    <source>
        <dbReference type="EMBL" id="RNL35586.1"/>
    </source>
</evidence>
<dbReference type="Proteomes" id="UP000278327">
    <property type="component" value="Unassembled WGS sequence"/>
</dbReference>
<keyword evidence="8 9" id="KW-0472">Membrane</keyword>
<keyword evidence="12" id="KW-1185">Reference proteome</keyword>
<evidence type="ECO:0000256" key="5">
    <source>
        <dbReference type="ARBA" id="ARBA00022597"/>
    </source>
</evidence>
<comment type="similarity">
    <text evidence="2">Belongs to the ABC-2 integral membrane protein family.</text>
</comment>
<keyword evidence="6 9" id="KW-0812">Transmembrane</keyword>
<comment type="caution">
    <text evidence="11">The sequence shown here is derived from an EMBL/GenBank/DDBJ whole genome shotgun (WGS) entry which is preliminary data.</text>
</comment>
<feature type="domain" description="ABC-2 type transporter transmembrane" evidence="10">
    <location>
        <begin position="23"/>
        <end position="230"/>
    </location>
</feature>
<keyword evidence="3" id="KW-0813">Transport</keyword>
<evidence type="ECO:0000256" key="3">
    <source>
        <dbReference type="ARBA" id="ARBA00022448"/>
    </source>
</evidence>
<dbReference type="GO" id="GO:0140359">
    <property type="term" value="F:ABC-type transporter activity"/>
    <property type="evidence" value="ECO:0007669"/>
    <property type="project" value="InterPro"/>
</dbReference>
<feature type="transmembrane region" description="Helical" evidence="9">
    <location>
        <begin position="245"/>
        <end position="264"/>
    </location>
</feature>
<feature type="transmembrane region" description="Helical" evidence="9">
    <location>
        <begin position="44"/>
        <end position="65"/>
    </location>
</feature>
<evidence type="ECO:0000256" key="1">
    <source>
        <dbReference type="ARBA" id="ARBA00004651"/>
    </source>
</evidence>
<dbReference type="PANTHER" id="PTHR30413">
    <property type="entry name" value="INNER MEMBRANE TRANSPORT PERMEASE"/>
    <property type="match status" value="1"/>
</dbReference>
<comment type="subcellular location">
    <subcellularLocation>
        <location evidence="1">Cell membrane</location>
        <topology evidence="1">Multi-pass membrane protein</topology>
    </subcellularLocation>
</comment>
<evidence type="ECO:0000256" key="4">
    <source>
        <dbReference type="ARBA" id="ARBA00022475"/>
    </source>
</evidence>
<dbReference type="GO" id="GO:0043190">
    <property type="term" value="C:ATP-binding cassette (ABC) transporter complex"/>
    <property type="evidence" value="ECO:0007669"/>
    <property type="project" value="InterPro"/>
</dbReference>
<evidence type="ECO:0000256" key="7">
    <source>
        <dbReference type="ARBA" id="ARBA00022989"/>
    </source>
</evidence>
<keyword evidence="5" id="KW-0762">Sugar transport</keyword>
<feature type="transmembrane region" description="Helical" evidence="9">
    <location>
        <begin position="191"/>
        <end position="210"/>
    </location>
</feature>
<evidence type="ECO:0000256" key="2">
    <source>
        <dbReference type="ARBA" id="ARBA00007783"/>
    </source>
</evidence>
<evidence type="ECO:0000256" key="6">
    <source>
        <dbReference type="ARBA" id="ARBA00022692"/>
    </source>
</evidence>
<dbReference type="PRINTS" id="PR00164">
    <property type="entry name" value="ABC2TRNSPORT"/>
</dbReference>
<evidence type="ECO:0000256" key="9">
    <source>
        <dbReference type="SAM" id="Phobius"/>
    </source>
</evidence>
<feature type="transmembrane region" description="Helical" evidence="9">
    <location>
        <begin position="122"/>
        <end position="144"/>
    </location>
</feature>
<feature type="transmembrane region" description="Helical" evidence="9">
    <location>
        <begin position="77"/>
        <end position="102"/>
    </location>
</feature>
<dbReference type="EMBL" id="QICA01000031">
    <property type="protein sequence ID" value="RNL35586.1"/>
    <property type="molecule type" value="Genomic_DNA"/>
</dbReference>
<gene>
    <name evidence="11" type="ORF">DMP10_11980</name>
</gene>
<dbReference type="PANTHER" id="PTHR30413:SF10">
    <property type="entry name" value="CAPSULE POLYSACCHARIDE EXPORT INNER-MEMBRANE PROTEIN CTRC"/>
    <property type="match status" value="1"/>
</dbReference>
<dbReference type="AlphaFoldDB" id="A0A3N0AN13"/>
<accession>A0A3N0AN13</accession>
<dbReference type="GO" id="GO:0015920">
    <property type="term" value="P:lipopolysaccharide transport"/>
    <property type="evidence" value="ECO:0007669"/>
    <property type="project" value="TreeGrafter"/>
</dbReference>
<feature type="transmembrane region" description="Helical" evidence="9">
    <location>
        <begin position="156"/>
        <end position="179"/>
    </location>
</feature>
<evidence type="ECO:0000256" key="8">
    <source>
        <dbReference type="ARBA" id="ARBA00023136"/>
    </source>
</evidence>
<sequence>MRETRIVGTLSEILKEQWQWRKQILSLGLFDLKKTSAGAVLGPLWFFAKPAVYILVFWFALGVGLKSADQTGSDVPYILWLVGGLIPWFYMQDMLGTGINVFSRYSYLVTKIKFPLAGIPTIYGISNFIIQIGLVIALLVIHFICGQPLDLYLLQLPVAMVLMFVFFDMFSLMTSLLSAISKDFMNLMKTLSTPLFWLSGIIFNVFNLGIPAIELILMFNPITFIVTMYRCAVYDKMWIWEKPEAVVGFIIVFAITLMATLVIYRRTHEEVADVL</sequence>
<keyword evidence="7 9" id="KW-1133">Transmembrane helix</keyword>
<dbReference type="Pfam" id="PF01061">
    <property type="entry name" value="ABC2_membrane"/>
    <property type="match status" value="1"/>
</dbReference>
<proteinExistence type="inferred from homology"/>
<keyword evidence="4" id="KW-1003">Cell membrane</keyword>
<name>A0A3N0AN13_9ACTN</name>
<reference evidence="11 12" key="1">
    <citation type="journal article" date="2019" name="Microbiol. Resour. Announc.">
        <title>Draft Genome Sequences of Type Strains of Gordonibacter faecihominis, Paraeggerthella hongkongensis, Parvibacter caecicola,Slackia equolifaciens, Slackia faecicanis, and Slackia isoflavoniconvertens.</title>
        <authorList>
            <person name="Danylec N."/>
            <person name="Stoll D.A."/>
            <person name="Dotsch A."/>
            <person name="Huch M."/>
        </authorList>
    </citation>
    <scope>NUCLEOTIDE SEQUENCE [LARGE SCALE GENOMIC DNA]</scope>
    <source>
        <strain evidence="11 12">DSM 18785</strain>
    </source>
</reference>